<dbReference type="AlphaFoldDB" id="A0A2A4FPI9"/>
<evidence type="ECO:0000259" key="1">
    <source>
        <dbReference type="Pfam" id="PF03551"/>
    </source>
</evidence>
<dbReference type="PANTHER" id="PTHR43252:SF4">
    <property type="entry name" value="TRANSCRIPTIONAL REGULATORY PROTEIN"/>
    <property type="match status" value="1"/>
</dbReference>
<dbReference type="SUPFAM" id="SSF46785">
    <property type="entry name" value="Winged helix' DNA-binding domain"/>
    <property type="match status" value="1"/>
</dbReference>
<feature type="domain" description="Transcription regulator PadR C-terminal" evidence="2">
    <location>
        <begin position="92"/>
        <end position="175"/>
    </location>
</feature>
<organism evidence="3 4">
    <name type="scientific">Rhizorhabdus dicambivorans</name>
    <dbReference type="NCBI Taxonomy" id="1850238"/>
    <lineage>
        <taxon>Bacteria</taxon>
        <taxon>Pseudomonadati</taxon>
        <taxon>Pseudomonadota</taxon>
        <taxon>Alphaproteobacteria</taxon>
        <taxon>Sphingomonadales</taxon>
        <taxon>Sphingomonadaceae</taxon>
        <taxon>Rhizorhabdus</taxon>
    </lineage>
</organism>
<keyword evidence="4" id="KW-1185">Reference proteome</keyword>
<dbReference type="KEGG" id="rdi:CMV14_05010"/>
<gene>
    <name evidence="3" type="ORF">COO09_18910</name>
</gene>
<proteinExistence type="predicted"/>
<dbReference type="PANTHER" id="PTHR43252">
    <property type="entry name" value="TRANSCRIPTIONAL REGULATOR YQJI"/>
    <property type="match status" value="1"/>
</dbReference>
<dbReference type="Gene3D" id="6.10.140.190">
    <property type="match status" value="1"/>
</dbReference>
<dbReference type="Proteomes" id="UP000218934">
    <property type="component" value="Unassembled WGS sequence"/>
</dbReference>
<dbReference type="RefSeq" id="WP_066964148.1">
    <property type="nucleotide sequence ID" value="NZ_CP023449.1"/>
</dbReference>
<evidence type="ECO:0000313" key="3">
    <source>
        <dbReference type="EMBL" id="PCE40665.1"/>
    </source>
</evidence>
<protein>
    <submittedName>
        <fullName evidence="3">PadR family transcriptional regulator</fullName>
    </submittedName>
</protein>
<sequence>MALTHAILTALSHEPLSGYDLAKEFRTSTGYFWRATRQQIYTELRRLETQDMIAGMRREQDKLPDKIIWSITPLGIEALQAWLDSPSPPASIKEELLVKMYALEYADLPKLRAQLADRRAYHLERRALFGAIEARIAKNEQIDRSNLGRLLGARCGVLYEQAMITWCDEAVAQLE</sequence>
<dbReference type="Gene3D" id="1.10.10.10">
    <property type="entry name" value="Winged helix-like DNA-binding domain superfamily/Winged helix DNA-binding domain"/>
    <property type="match status" value="1"/>
</dbReference>
<name>A0A2A4FPI9_9SPHN</name>
<dbReference type="OrthoDB" id="3186544at2"/>
<comment type="caution">
    <text evidence="3">The sequence shown here is derived from an EMBL/GenBank/DDBJ whole genome shotgun (WGS) entry which is preliminary data.</text>
</comment>
<dbReference type="Pfam" id="PF03551">
    <property type="entry name" value="PadR"/>
    <property type="match status" value="1"/>
</dbReference>
<feature type="domain" description="Transcription regulator PadR N-terminal" evidence="1">
    <location>
        <begin position="7"/>
        <end position="80"/>
    </location>
</feature>
<accession>A0A2A4FPI9</accession>
<dbReference type="EMBL" id="NWUF01000024">
    <property type="protein sequence ID" value="PCE40665.1"/>
    <property type="molecule type" value="Genomic_DNA"/>
</dbReference>
<reference evidence="3 4" key="1">
    <citation type="submission" date="2017-09" db="EMBL/GenBank/DDBJ databases">
        <title>The Catabolism of 3,6-Dichlorosalicylic acid is Initiated by the Cytochrome P450 Monooxygenase DsmABC in Rhizorhabdus dicambivorans Ndbn-20.</title>
        <authorList>
            <person name="Na L."/>
        </authorList>
    </citation>
    <scope>NUCLEOTIDE SEQUENCE [LARGE SCALE GENOMIC DNA]</scope>
    <source>
        <strain evidence="3 4">Ndbn-20m</strain>
    </source>
</reference>
<dbReference type="InterPro" id="IPR018309">
    <property type="entry name" value="Tscrpt_reg_PadR_C"/>
</dbReference>
<dbReference type="InterPro" id="IPR036390">
    <property type="entry name" value="WH_DNA-bd_sf"/>
</dbReference>
<evidence type="ECO:0000313" key="4">
    <source>
        <dbReference type="Proteomes" id="UP000218934"/>
    </source>
</evidence>
<dbReference type="Pfam" id="PF10400">
    <property type="entry name" value="Vir_act_alpha_C"/>
    <property type="match status" value="1"/>
</dbReference>
<dbReference type="InterPro" id="IPR005149">
    <property type="entry name" value="Tscrpt_reg_PadR_N"/>
</dbReference>
<dbReference type="InterPro" id="IPR036388">
    <property type="entry name" value="WH-like_DNA-bd_sf"/>
</dbReference>
<evidence type="ECO:0000259" key="2">
    <source>
        <dbReference type="Pfam" id="PF10400"/>
    </source>
</evidence>